<evidence type="ECO:0000256" key="7">
    <source>
        <dbReference type="ARBA" id="ARBA00023157"/>
    </source>
</evidence>
<evidence type="ECO:0000256" key="6">
    <source>
        <dbReference type="ARBA" id="ARBA00022801"/>
    </source>
</evidence>
<dbReference type="InterPro" id="IPR023411">
    <property type="entry name" value="RNaseA_AS"/>
</dbReference>
<dbReference type="PROSITE" id="PS00127">
    <property type="entry name" value="RNASE_PANCREATIC"/>
    <property type="match status" value="1"/>
</dbReference>
<protein>
    <recommendedName>
        <fullName evidence="10">Ribonuclease A-domain domain-containing protein</fullName>
    </recommendedName>
</protein>
<evidence type="ECO:0000256" key="9">
    <source>
        <dbReference type="SAM" id="MobiDB-lite"/>
    </source>
</evidence>
<evidence type="ECO:0000256" key="8">
    <source>
        <dbReference type="RuleBase" id="RU000651"/>
    </source>
</evidence>
<dbReference type="AlphaFoldDB" id="A0A3B3RCM0"/>
<dbReference type="SMART" id="SM00092">
    <property type="entry name" value="RNAse_Pc"/>
    <property type="match status" value="1"/>
</dbReference>
<keyword evidence="5 8" id="KW-0255">Endonuclease</keyword>
<evidence type="ECO:0000256" key="4">
    <source>
        <dbReference type="ARBA" id="ARBA00022722"/>
    </source>
</evidence>
<comment type="similarity">
    <text evidence="2 8">Belongs to the pancreatic ribonuclease family.</text>
</comment>
<keyword evidence="6 8" id="KW-0378">Hydrolase</keyword>
<dbReference type="InterPro" id="IPR023412">
    <property type="entry name" value="RNaseA_domain"/>
</dbReference>
<dbReference type="Gene3D" id="3.10.130.10">
    <property type="entry name" value="Ribonuclease A-like domain"/>
    <property type="match status" value="1"/>
</dbReference>
<dbReference type="InterPro" id="IPR036816">
    <property type="entry name" value="RNaseA-like_dom_sf"/>
</dbReference>
<feature type="region of interest" description="Disordered" evidence="9">
    <location>
        <begin position="536"/>
        <end position="556"/>
    </location>
</feature>
<dbReference type="GO" id="GO:0005576">
    <property type="term" value="C:extracellular region"/>
    <property type="evidence" value="ECO:0007669"/>
    <property type="project" value="UniProtKB-SubCell"/>
</dbReference>
<dbReference type="PANTHER" id="PTHR11437">
    <property type="entry name" value="RIBONUCLEASE"/>
    <property type="match status" value="1"/>
</dbReference>
<dbReference type="GO" id="GO:0003676">
    <property type="term" value="F:nucleic acid binding"/>
    <property type="evidence" value="ECO:0007669"/>
    <property type="project" value="InterPro"/>
</dbReference>
<feature type="compositionally biased region" description="Basic and acidic residues" evidence="9">
    <location>
        <begin position="468"/>
        <end position="477"/>
    </location>
</feature>
<feature type="compositionally biased region" description="Basic and acidic residues" evidence="9">
    <location>
        <begin position="362"/>
        <end position="400"/>
    </location>
</feature>
<keyword evidence="4 8" id="KW-0540">Nuclease</keyword>
<evidence type="ECO:0000313" key="12">
    <source>
        <dbReference type="Proteomes" id="UP000261540"/>
    </source>
</evidence>
<proteinExistence type="inferred from homology"/>
<keyword evidence="12" id="KW-1185">Reference proteome</keyword>
<sequence length="690" mass="78475">MRTQFTSESSMDAAHKLFEKLLYWLKSQEQCAAELDQIAKDLDEIRSNVNVAKVVGCSIATAASVGGLIATFCTGGLAAPLLVASVAGSAGTVTTLIASYIEELKSSDHFKKKQMILEKAEEATSEMKASLEEMVKEIGRTGVTLEELEEMLMGRNTSNLSVDKLVVLYHFLGALAHRNHSALRFACKQESLWILRAFAESKSEMLHPLFNFLESINGEIHVPLQRKTGIDVKRLIKNICLNAIQRNVRKEGSKMLKFGIIKLSARTTVKNNLIKQGSKALTREVTKTAARTAAKISCGIGLAISLVELVDVSLDLAKNEPTEASTQLRETAKTIGENVWEIRSMLNSFRKIIEDLEMKRKKEAEEKRKREAEEKRKREAEEKRKREAEEKRKREAEEKRPKTRTCQENAGAAMQGRKVLLLSFIILVVCWISKSQLMLGNQETQQSQLEKEVMDILSTTNQGNKKSKTQDTRKPRDQPNLQLNSQIISEIERYQNFLRQHHTQDKGNIYNKLMNERNQETQQSQLEKEVMDILSTTNQGNKKSKTQDTRKSCDQPNLQLNSQIISEIIERYQKFLRQHHARDKGNICNKLMNERKIINEKQNKCKVINTFIITDSKNSITDVCDKGGEDYCKNGKKFQKSIKRFQVVTCTVKNENAAYPYCDYRQQESSRYIVVACENGLPVHYENGLL</sequence>
<accession>A0A3B3RCM0</accession>
<evidence type="ECO:0000313" key="11">
    <source>
        <dbReference type="Ensembl" id="ENSPKIP00000016402.1"/>
    </source>
</evidence>
<reference evidence="11" key="1">
    <citation type="submission" date="2025-08" db="UniProtKB">
        <authorList>
            <consortium name="Ensembl"/>
        </authorList>
    </citation>
    <scope>IDENTIFICATION</scope>
</reference>
<dbReference type="GeneTree" id="ENSGT00940000157645"/>
<dbReference type="Pfam" id="PF00074">
    <property type="entry name" value="RnaseA"/>
    <property type="match status" value="1"/>
</dbReference>
<organism evidence="11 12">
    <name type="scientific">Paramormyrops kingsleyae</name>
    <dbReference type="NCBI Taxonomy" id="1676925"/>
    <lineage>
        <taxon>Eukaryota</taxon>
        <taxon>Metazoa</taxon>
        <taxon>Chordata</taxon>
        <taxon>Craniata</taxon>
        <taxon>Vertebrata</taxon>
        <taxon>Euteleostomi</taxon>
        <taxon>Actinopterygii</taxon>
        <taxon>Neopterygii</taxon>
        <taxon>Teleostei</taxon>
        <taxon>Osteoglossocephala</taxon>
        <taxon>Osteoglossomorpha</taxon>
        <taxon>Osteoglossiformes</taxon>
        <taxon>Mormyridae</taxon>
        <taxon>Paramormyrops</taxon>
    </lineage>
</organism>
<dbReference type="GO" id="GO:0050830">
    <property type="term" value="P:defense response to Gram-positive bacterium"/>
    <property type="evidence" value="ECO:0007669"/>
    <property type="project" value="TreeGrafter"/>
</dbReference>
<evidence type="ECO:0000256" key="2">
    <source>
        <dbReference type="ARBA" id="ARBA00005600"/>
    </source>
</evidence>
<dbReference type="GO" id="GO:0004519">
    <property type="term" value="F:endonuclease activity"/>
    <property type="evidence" value="ECO:0007669"/>
    <property type="project" value="UniProtKB-KW"/>
</dbReference>
<dbReference type="CDD" id="cd06265">
    <property type="entry name" value="RNase_A_canonical"/>
    <property type="match status" value="1"/>
</dbReference>
<feature type="region of interest" description="Disordered" evidence="9">
    <location>
        <begin position="362"/>
        <end position="412"/>
    </location>
</feature>
<reference evidence="11" key="2">
    <citation type="submission" date="2025-09" db="UniProtKB">
        <authorList>
            <consortium name="Ensembl"/>
        </authorList>
    </citation>
    <scope>IDENTIFICATION</scope>
</reference>
<feature type="region of interest" description="Disordered" evidence="9">
    <location>
        <begin position="459"/>
        <end position="480"/>
    </location>
</feature>
<evidence type="ECO:0000259" key="10">
    <source>
        <dbReference type="SMART" id="SM00092"/>
    </source>
</evidence>
<keyword evidence="3" id="KW-0964">Secreted</keyword>
<name>A0A3B3RCM0_9TELE</name>
<evidence type="ECO:0000256" key="1">
    <source>
        <dbReference type="ARBA" id="ARBA00004613"/>
    </source>
</evidence>
<dbReference type="PANTHER" id="PTHR11437:SF10">
    <property type="entry name" value="ANGIOGENIN-RELATED"/>
    <property type="match status" value="1"/>
</dbReference>
<feature type="domain" description="Ribonuclease A-domain" evidence="10">
    <location>
        <begin position="568"/>
        <end position="689"/>
    </location>
</feature>
<dbReference type="GO" id="GO:0016787">
    <property type="term" value="F:hydrolase activity"/>
    <property type="evidence" value="ECO:0007669"/>
    <property type="project" value="UniProtKB-KW"/>
</dbReference>
<evidence type="ECO:0000256" key="3">
    <source>
        <dbReference type="ARBA" id="ARBA00022525"/>
    </source>
</evidence>
<dbReference type="InterPro" id="IPR001427">
    <property type="entry name" value="RNaseA"/>
</dbReference>
<comment type="subcellular location">
    <subcellularLocation>
        <location evidence="1">Secreted</location>
    </subcellularLocation>
</comment>
<dbReference type="SUPFAM" id="SSF54076">
    <property type="entry name" value="RNase A-like"/>
    <property type="match status" value="1"/>
</dbReference>
<dbReference type="Proteomes" id="UP000261540">
    <property type="component" value="Unplaced"/>
</dbReference>
<evidence type="ECO:0000256" key="5">
    <source>
        <dbReference type="ARBA" id="ARBA00022759"/>
    </source>
</evidence>
<dbReference type="Ensembl" id="ENSPKIT00000040893.1">
    <property type="protein sequence ID" value="ENSPKIP00000016402.1"/>
    <property type="gene ID" value="ENSPKIG00000002730.1"/>
</dbReference>
<dbReference type="GO" id="GO:0004540">
    <property type="term" value="F:RNA nuclease activity"/>
    <property type="evidence" value="ECO:0007669"/>
    <property type="project" value="TreeGrafter"/>
</dbReference>
<keyword evidence="7" id="KW-1015">Disulfide bond</keyword>